<keyword evidence="2" id="KW-0472">Membrane</keyword>
<accession>Q5KEH6</accession>
<dbReference type="PANTHER" id="PTHR18976">
    <property type="entry name" value="APOLIPOPROTEIN"/>
    <property type="match status" value="1"/>
</dbReference>
<keyword evidence="4" id="KW-1185">Reference proteome</keyword>
<proteinExistence type="predicted"/>
<dbReference type="eggNOG" id="ENOG502S2YC">
    <property type="taxonomic scope" value="Eukaryota"/>
</dbReference>
<protein>
    <submittedName>
        <fullName evidence="3">Uncharacterized protein</fullName>
    </submittedName>
</protein>
<evidence type="ECO:0000313" key="4">
    <source>
        <dbReference type="Proteomes" id="UP000002149"/>
    </source>
</evidence>
<dbReference type="KEGG" id="cne:CNG00490"/>
<feature type="region of interest" description="Disordered" evidence="1">
    <location>
        <begin position="444"/>
        <end position="468"/>
    </location>
</feature>
<dbReference type="OrthoDB" id="3260408at2759"/>
<feature type="region of interest" description="Disordered" evidence="1">
    <location>
        <begin position="684"/>
        <end position="708"/>
    </location>
</feature>
<dbReference type="OMA" id="CYPANVY"/>
<dbReference type="EMBL" id="AE017347">
    <property type="protein sequence ID" value="AAW44446.1"/>
    <property type="molecule type" value="Genomic_DNA"/>
</dbReference>
<evidence type="ECO:0000256" key="2">
    <source>
        <dbReference type="SAM" id="Phobius"/>
    </source>
</evidence>
<feature type="region of interest" description="Disordered" evidence="1">
    <location>
        <begin position="1"/>
        <end position="57"/>
    </location>
</feature>
<feature type="compositionally biased region" description="Polar residues" evidence="1">
    <location>
        <begin position="48"/>
        <end position="57"/>
    </location>
</feature>
<dbReference type="RefSeq" id="XP_571753.1">
    <property type="nucleotide sequence ID" value="XM_571753.1"/>
</dbReference>
<sequence length="1190" mass="128250">MSKSKPKASEPPPLVKRVPSGTPPTARKTSQPNLSAPSTPKFYDGPTTPRSTSSQNVNQKVTVAANKTAAVAKTLPKRTVATAKRYPWGFFSLVSTIPFLIILSLASTVLCPPPGPPSALNKFVLSPLGYPEHQSHPVLCYPANVYHREVLQPYIYPILDDLHTKITTSAPYIDYVEPASRQAKQIGVKAWNGPIKPVVNRIRRGVRRFYLTFIQPHIPYFRAKYHTFADPYTARISAFASPYVAKANVYANQTRDYVTKFYQYAASHPFTGHAGRYAHKGYTISSEKGNQAYQWSKPYALRASVEAKRIATQVLGPRAVRGLEIGAQYISKTWKLFKAHACAQYRVYLEPHVGPYVEQASAFLAPYYALYHKHIHISYVQPVYQAVFPQTPEKPKSLLSMLADWLPVTGLTAAESRGGMDDYFGDAEKSKREETREKLKIAKAETKAGPKGKAKSEPKKVKEEVKEKPFDRKELDRAVKDLKVKINEEGKKGEAQVKEKIQDLQRDVLNHKLPQFATNMRSEIDREIEYVLKGLDKLYTQSTSLTRDQVKMSSGTSDNRVRKTVEKIQKRLDLLKERVYDERKPIVKDQSDKLDAILGNDYQALAAKMSSSDKTTVKDWDKYHEVRKVADSWKEKYAKISEDPTLAKPFAELRLELDDIHEAFRTRIGILKRTAFDRIEAREAVEDSKKEEKEKKEKNKEKKPEPGKVSILPVVGEAGAAAAGVAGAAGIIGKGKEQVMSALSAASGETTTAGIVEQAKSSVDSILSVASSNVHDATRTIIKAAGGTPTPESPREHGESVYSAANVAVNSVISAASSSLHEATKSVSKAVGATPSPESPKEHIQSVYSAAQVGLQSLAGAASAVVHDATRSASLAIGATPTPESLGETVEFVIAAASSAAHDASRVAVSAVGGTPSPESPAEHIESAYHAATDSAASVASVITESAASVATDASSSVHSATRSALSAAGATPSPEYAKEYLESIAGVVKQGVASIYDTAGSNVHDATRSMVKAAGGTPTPETPGEYAESVYNAASEGVIDAAEAVTEQASRLATQIQEVLGAVSTQEPLASSASSYLSSLVSVGSSTAAEALSTGSSILSSLQKEASSSIHSATRSASSILGATPTPETAGEYVEDVKARAASARQAAESLVRKHAEQIKRDLERDGKKVEDYSHGHGHKRGKETKDEL</sequence>
<name>Q5KEH6_CRYD1</name>
<gene>
    <name evidence="3" type="ordered locus">CNG00490</name>
</gene>
<dbReference type="AlphaFoldDB" id="Q5KEH6"/>
<feature type="transmembrane region" description="Helical" evidence="2">
    <location>
        <begin position="88"/>
        <end position="110"/>
    </location>
</feature>
<dbReference type="PANTHER" id="PTHR18976:SF34">
    <property type="entry name" value="LIPID-BINDING PROTEIN"/>
    <property type="match status" value="1"/>
</dbReference>
<dbReference type="STRING" id="214684.Q5KEH6"/>
<feature type="compositionally biased region" description="Polar residues" evidence="1">
    <location>
        <begin position="27"/>
        <end position="38"/>
    </location>
</feature>
<organism evidence="3 4">
    <name type="scientific">Cryptococcus deneoformans (strain JEC21 / ATCC MYA-565)</name>
    <name type="common">Cryptococcus neoformans var. neoformans serotype D</name>
    <dbReference type="NCBI Taxonomy" id="214684"/>
    <lineage>
        <taxon>Eukaryota</taxon>
        <taxon>Fungi</taxon>
        <taxon>Dikarya</taxon>
        <taxon>Basidiomycota</taxon>
        <taxon>Agaricomycotina</taxon>
        <taxon>Tremellomycetes</taxon>
        <taxon>Tremellales</taxon>
        <taxon>Cryptococcaceae</taxon>
        <taxon>Cryptococcus</taxon>
        <taxon>Cryptococcus neoformans species complex</taxon>
    </lineage>
</organism>
<dbReference type="InParanoid" id="Q5KEH6"/>
<dbReference type="InterPro" id="IPR050163">
    <property type="entry name" value="Apolipoprotein_A1/A4/E"/>
</dbReference>
<reference evidence="3 4" key="1">
    <citation type="journal article" date="2005" name="Science">
        <title>The genome of the basidiomycetous yeast and human pathogen Cryptococcus neoformans.</title>
        <authorList>
            <person name="Loftus B.J."/>
            <person name="Fung E."/>
            <person name="Roncaglia P."/>
            <person name="Rowley D."/>
            <person name="Amedeo P."/>
            <person name="Bruno D."/>
            <person name="Vamathevan J."/>
            <person name="Miranda M."/>
            <person name="Anderson I.J."/>
            <person name="Fraser J.A."/>
            <person name="Allen J.E."/>
            <person name="Bosdet I.E."/>
            <person name="Brent M.R."/>
            <person name="Chiu R."/>
            <person name="Doering T.L."/>
            <person name="Donlin M.J."/>
            <person name="D'Souza C.A."/>
            <person name="Fox D.S."/>
            <person name="Grinberg V."/>
            <person name="Fu J."/>
            <person name="Fukushima M."/>
            <person name="Haas B.J."/>
            <person name="Huang J.C."/>
            <person name="Janbon G."/>
            <person name="Jones S.J."/>
            <person name="Koo H.L."/>
            <person name="Krzywinski M.I."/>
            <person name="Kwon-Chung J.K."/>
            <person name="Lengeler K.B."/>
            <person name="Maiti R."/>
            <person name="Marra M.A."/>
            <person name="Marra R.E."/>
            <person name="Mathewson C.A."/>
            <person name="Mitchell T.G."/>
            <person name="Pertea M."/>
            <person name="Riggs F.R."/>
            <person name="Salzberg S.L."/>
            <person name="Schein J.E."/>
            <person name="Shvartsbeyn A."/>
            <person name="Shin H."/>
            <person name="Shumway M."/>
            <person name="Specht C.A."/>
            <person name="Suh B.B."/>
            <person name="Tenney A."/>
            <person name="Utterback T.R."/>
            <person name="Wickes B.L."/>
            <person name="Wortman J.R."/>
            <person name="Wye N.H."/>
            <person name="Kronstad J.W."/>
            <person name="Lodge J.K."/>
            <person name="Heitman J."/>
            <person name="Davis R.W."/>
            <person name="Fraser C.M."/>
            <person name="Hyman R.W."/>
        </authorList>
    </citation>
    <scope>NUCLEOTIDE SEQUENCE [LARGE SCALE GENOMIC DNA]</scope>
    <source>
        <strain evidence="4">JEC21 / ATCC MYA-565</strain>
    </source>
</reference>
<keyword evidence="2" id="KW-0812">Transmembrane</keyword>
<feature type="compositionally biased region" description="Basic and acidic residues" evidence="1">
    <location>
        <begin position="1153"/>
        <end position="1176"/>
    </location>
</feature>
<dbReference type="GeneID" id="3258593"/>
<evidence type="ECO:0000313" key="3">
    <source>
        <dbReference type="EMBL" id="AAW44446.1"/>
    </source>
</evidence>
<dbReference type="VEuPathDB" id="FungiDB:CNG00490"/>
<feature type="compositionally biased region" description="Basic and acidic residues" evidence="1">
    <location>
        <begin position="684"/>
        <end position="706"/>
    </location>
</feature>
<feature type="region of interest" description="Disordered" evidence="1">
    <location>
        <begin position="1153"/>
        <end position="1190"/>
    </location>
</feature>
<evidence type="ECO:0000256" key="1">
    <source>
        <dbReference type="SAM" id="MobiDB-lite"/>
    </source>
</evidence>
<dbReference type="HOGENOM" id="CLU_008051_0_0_1"/>
<keyword evidence="2" id="KW-1133">Transmembrane helix</keyword>
<dbReference type="PaxDb" id="214684-Q5KEH6"/>
<dbReference type="Proteomes" id="UP000002149">
    <property type="component" value="Chromosome 7"/>
</dbReference>